<dbReference type="RefSeq" id="WP_281045026.1">
    <property type="nucleotide sequence ID" value="NZ_JARYGZ010000001.1"/>
</dbReference>
<accession>A0ABT6N3X6</accession>
<dbReference type="EMBL" id="JARYGZ010000001">
    <property type="protein sequence ID" value="MDH7639782.1"/>
    <property type="molecule type" value="Genomic_DNA"/>
</dbReference>
<feature type="signal peptide" evidence="1">
    <location>
        <begin position="1"/>
        <end position="20"/>
    </location>
</feature>
<organism evidence="2 3">
    <name type="scientific">Sphingomonas oryzagri</name>
    <dbReference type="NCBI Taxonomy" id="3042314"/>
    <lineage>
        <taxon>Bacteria</taxon>
        <taxon>Pseudomonadati</taxon>
        <taxon>Pseudomonadota</taxon>
        <taxon>Alphaproteobacteria</taxon>
        <taxon>Sphingomonadales</taxon>
        <taxon>Sphingomonadaceae</taxon>
        <taxon>Sphingomonas</taxon>
    </lineage>
</organism>
<proteinExistence type="predicted"/>
<dbReference type="Pfam" id="PF09912">
    <property type="entry name" value="DUF2141"/>
    <property type="match status" value="1"/>
</dbReference>
<sequence length="142" mass="15365">MILRLAPIAAALALPFPVLAAAPIEVAVTNVAQAKGRVHVDICLQKQFMGSDCSWSAEAPAVLGTTIVTIPNVPPGRYAAQVFHDVNSSGKLERGLFGIPKEPIGVSRDAPIHFAPPKWDDAWFDHGTEPQRITLKLRSKFF</sequence>
<evidence type="ECO:0000256" key="1">
    <source>
        <dbReference type="SAM" id="SignalP"/>
    </source>
</evidence>
<evidence type="ECO:0000313" key="3">
    <source>
        <dbReference type="Proteomes" id="UP001160625"/>
    </source>
</evidence>
<evidence type="ECO:0000313" key="2">
    <source>
        <dbReference type="EMBL" id="MDH7639782.1"/>
    </source>
</evidence>
<dbReference type="InterPro" id="IPR018673">
    <property type="entry name" value="DUF2141"/>
</dbReference>
<keyword evidence="1" id="KW-0732">Signal</keyword>
<gene>
    <name evidence="2" type="ORF">QGN17_13690</name>
</gene>
<keyword evidence="3" id="KW-1185">Reference proteome</keyword>
<reference evidence="2" key="1">
    <citation type="submission" date="2023-04" db="EMBL/GenBank/DDBJ databases">
        <title>Sphingomonas sp. MAHUQ-71 isolated from rice field.</title>
        <authorList>
            <person name="Huq M.A."/>
        </authorList>
    </citation>
    <scope>NUCLEOTIDE SEQUENCE</scope>
    <source>
        <strain evidence="2">MAHUQ-71</strain>
    </source>
</reference>
<comment type="caution">
    <text evidence="2">The sequence shown here is derived from an EMBL/GenBank/DDBJ whole genome shotgun (WGS) entry which is preliminary data.</text>
</comment>
<name>A0ABT6N3X6_9SPHN</name>
<feature type="chain" id="PRO_5045486568" evidence="1">
    <location>
        <begin position="21"/>
        <end position="142"/>
    </location>
</feature>
<protein>
    <submittedName>
        <fullName evidence="2">DUF2141 domain-containing protein</fullName>
    </submittedName>
</protein>
<dbReference type="Proteomes" id="UP001160625">
    <property type="component" value="Unassembled WGS sequence"/>
</dbReference>